<dbReference type="PANTHER" id="PTHR10632:SF2">
    <property type="entry name" value="SULFIDE:QUINONE OXIDOREDUCTASE, MITOCHONDRIAL"/>
    <property type="match status" value="1"/>
</dbReference>
<dbReference type="GO" id="GO:0005739">
    <property type="term" value="C:mitochondrion"/>
    <property type="evidence" value="ECO:0007669"/>
    <property type="project" value="TreeGrafter"/>
</dbReference>
<evidence type="ECO:0008006" key="3">
    <source>
        <dbReference type="Google" id="ProtNLM"/>
    </source>
</evidence>
<accession>A0AAV2PN79</accession>
<dbReference type="EMBL" id="CAXKWB010000559">
    <property type="protein sequence ID" value="CAL4061214.1"/>
    <property type="molecule type" value="Genomic_DNA"/>
</dbReference>
<dbReference type="InterPro" id="IPR036188">
    <property type="entry name" value="FAD/NAD-bd_sf"/>
</dbReference>
<name>A0AAV2PN79_MEGNR</name>
<proteinExistence type="predicted"/>
<dbReference type="GO" id="GO:0071949">
    <property type="term" value="F:FAD binding"/>
    <property type="evidence" value="ECO:0007669"/>
    <property type="project" value="TreeGrafter"/>
</dbReference>
<dbReference type="Proteomes" id="UP001497623">
    <property type="component" value="Unassembled WGS sequence"/>
</dbReference>
<gene>
    <name evidence="1" type="ORF">MNOR_LOCUS1964</name>
</gene>
<comment type="caution">
    <text evidence="1">The sequence shown here is derived from an EMBL/GenBank/DDBJ whole genome shotgun (WGS) entry which is preliminary data.</text>
</comment>
<dbReference type="AlphaFoldDB" id="A0AAV2PN79"/>
<dbReference type="InterPro" id="IPR015904">
    <property type="entry name" value="Sulphide_quinone_reductase"/>
</dbReference>
<dbReference type="SUPFAM" id="SSF51905">
    <property type="entry name" value="FAD/NAD(P)-binding domain"/>
    <property type="match status" value="1"/>
</dbReference>
<keyword evidence="2" id="KW-1185">Reference proteome</keyword>
<dbReference type="GO" id="GO:0070221">
    <property type="term" value="P:sulfide oxidation, using sulfide:quinone oxidoreductase"/>
    <property type="evidence" value="ECO:0007669"/>
    <property type="project" value="TreeGrafter"/>
</dbReference>
<dbReference type="Gene3D" id="3.50.50.100">
    <property type="match status" value="1"/>
</dbReference>
<dbReference type="PANTHER" id="PTHR10632">
    <property type="entry name" value="SULFIDE:QUINONE OXIDOREDUCTASE"/>
    <property type="match status" value="1"/>
</dbReference>
<evidence type="ECO:0000313" key="1">
    <source>
        <dbReference type="EMBL" id="CAL4061214.1"/>
    </source>
</evidence>
<reference evidence="1 2" key="1">
    <citation type="submission" date="2024-05" db="EMBL/GenBank/DDBJ databases">
        <authorList>
            <person name="Wallberg A."/>
        </authorList>
    </citation>
    <scope>NUCLEOTIDE SEQUENCE [LARGE SCALE GENOMIC DNA]</scope>
</reference>
<dbReference type="GO" id="GO:0070224">
    <property type="term" value="F:sulfide:quinone oxidoreductase activity"/>
    <property type="evidence" value="ECO:0007669"/>
    <property type="project" value="TreeGrafter"/>
</dbReference>
<evidence type="ECO:0000313" key="2">
    <source>
        <dbReference type="Proteomes" id="UP001497623"/>
    </source>
</evidence>
<organism evidence="1 2">
    <name type="scientific">Meganyctiphanes norvegica</name>
    <name type="common">Northern krill</name>
    <name type="synonym">Thysanopoda norvegica</name>
    <dbReference type="NCBI Taxonomy" id="48144"/>
    <lineage>
        <taxon>Eukaryota</taxon>
        <taxon>Metazoa</taxon>
        <taxon>Ecdysozoa</taxon>
        <taxon>Arthropoda</taxon>
        <taxon>Crustacea</taxon>
        <taxon>Multicrustacea</taxon>
        <taxon>Malacostraca</taxon>
        <taxon>Eumalacostraca</taxon>
        <taxon>Eucarida</taxon>
        <taxon>Euphausiacea</taxon>
        <taxon>Euphausiidae</taxon>
        <taxon>Meganyctiphanes</taxon>
    </lineage>
</organism>
<protein>
    <recommendedName>
        <fullName evidence="3">Sulfide quinone reductase</fullName>
    </recommendedName>
</protein>
<feature type="non-terminal residue" evidence="1">
    <location>
        <position position="1"/>
    </location>
</feature>
<feature type="non-terminal residue" evidence="1">
    <location>
        <position position="259"/>
    </location>
</feature>
<sequence>SLNPPPPPPPPLPHAIMLIGEALSNRAGKRDDANIIYNTSLPVLFGVKHYADALWKVVEGRNINVNLRHNLIEVKPDTKEAVFQNLDKPEELKTLSYEMLHVTPPMSAPDVLKKCSLLTDAMGFLNVNKQTLQHVDFPNIFGIGDCTSAPTAKTAAGVAAQTGILRRTMASVMEGKEPSTQYDGYTSCPLVTGASSCILAEFDYNLQPLETFPIDQAKERRISFHMKKDIMPHLYFALMLRGFWEGPKIFRNIFHLGMK</sequence>